<geneLocation type="plasmid" evidence="9 10">
    <name>pCadTS8_1</name>
</geneLocation>
<name>A0ABY7AQ88_9ALTE</name>
<dbReference type="EMBL" id="CP109966">
    <property type="protein sequence ID" value="WAJ71718.1"/>
    <property type="molecule type" value="Genomic_DNA"/>
</dbReference>
<evidence type="ECO:0000256" key="5">
    <source>
        <dbReference type="ARBA" id="ARBA00023004"/>
    </source>
</evidence>
<keyword evidence="7" id="KW-0732">Signal</keyword>
<evidence type="ECO:0000313" key="9">
    <source>
        <dbReference type="EMBL" id="WAJ71718.1"/>
    </source>
</evidence>
<keyword evidence="10" id="KW-1185">Reference proteome</keyword>
<evidence type="ECO:0000313" key="10">
    <source>
        <dbReference type="Proteomes" id="UP001163726"/>
    </source>
</evidence>
<gene>
    <name evidence="9" type="ORF">OLW01_15370</name>
</gene>
<evidence type="ECO:0000256" key="4">
    <source>
        <dbReference type="ARBA" id="ARBA00022982"/>
    </source>
</evidence>
<dbReference type="Proteomes" id="UP001163726">
    <property type="component" value="Plasmid pCadTS8_1"/>
</dbReference>
<reference evidence="9" key="1">
    <citation type="submission" date="2022-10" db="EMBL/GenBank/DDBJ databases">
        <title>Catenovulum adriacola sp. nov. isolated in the Harbour of Susak.</title>
        <authorList>
            <person name="Schoch T."/>
            <person name="Reich S.J."/>
            <person name="Stoeferle S."/>
            <person name="Flaiz M."/>
            <person name="Kazda M."/>
            <person name="Riedel C.U."/>
            <person name="Duerre P."/>
        </authorList>
    </citation>
    <scope>NUCLEOTIDE SEQUENCE</scope>
    <source>
        <strain evidence="9">TS8</strain>
        <plasmid evidence="9">pCadTS8_1</plasmid>
    </source>
</reference>
<dbReference type="Gene3D" id="1.10.760.10">
    <property type="entry name" value="Cytochrome c-like domain"/>
    <property type="match status" value="1"/>
</dbReference>
<dbReference type="PRINTS" id="PR00605">
    <property type="entry name" value="CYTCHROMECIC"/>
</dbReference>
<dbReference type="InterPro" id="IPR008168">
    <property type="entry name" value="Cyt_C_IC"/>
</dbReference>
<protein>
    <submittedName>
        <fullName evidence="9">Cytochrome c</fullName>
    </submittedName>
</protein>
<feature type="domain" description="Cytochrome c" evidence="8">
    <location>
        <begin position="40"/>
        <end position="119"/>
    </location>
</feature>
<keyword evidence="2 6" id="KW-0349">Heme</keyword>
<accession>A0ABY7AQ88</accession>
<dbReference type="Pfam" id="PF13442">
    <property type="entry name" value="Cytochrome_CBB3"/>
    <property type="match status" value="1"/>
</dbReference>
<dbReference type="SUPFAM" id="SSF46626">
    <property type="entry name" value="Cytochrome c"/>
    <property type="match status" value="1"/>
</dbReference>
<keyword evidence="3 6" id="KW-0479">Metal-binding</keyword>
<dbReference type="InterPro" id="IPR036909">
    <property type="entry name" value="Cyt_c-like_dom_sf"/>
</dbReference>
<proteinExistence type="predicted"/>
<dbReference type="PROSITE" id="PS51007">
    <property type="entry name" value="CYTC"/>
    <property type="match status" value="1"/>
</dbReference>
<evidence type="ECO:0000256" key="7">
    <source>
        <dbReference type="SAM" id="SignalP"/>
    </source>
</evidence>
<dbReference type="PANTHER" id="PTHR33751">
    <property type="entry name" value="CBB3-TYPE CYTOCHROME C OXIDASE SUBUNIT FIXP"/>
    <property type="match status" value="1"/>
</dbReference>
<dbReference type="InterPro" id="IPR050597">
    <property type="entry name" value="Cytochrome_c_Oxidase_Subunit"/>
</dbReference>
<keyword evidence="4" id="KW-0249">Electron transport</keyword>
<dbReference type="RefSeq" id="WP_268076404.1">
    <property type="nucleotide sequence ID" value="NZ_CP109966.1"/>
</dbReference>
<keyword evidence="1" id="KW-0813">Transport</keyword>
<dbReference type="PANTHER" id="PTHR33751:SF1">
    <property type="entry name" value="CBB3-TYPE CYTOCHROME C OXIDASE SUBUNIT FIXP"/>
    <property type="match status" value="1"/>
</dbReference>
<evidence type="ECO:0000256" key="2">
    <source>
        <dbReference type="ARBA" id="ARBA00022617"/>
    </source>
</evidence>
<evidence type="ECO:0000256" key="6">
    <source>
        <dbReference type="PROSITE-ProRule" id="PRU00433"/>
    </source>
</evidence>
<sequence length="457" mass="50929">MNHAFNFKFILMSMLLFNGLAHSNTTELDKQIETMSLQAKHLTAGQKAFESVCAACHSADLSGAMGFNLKDGEWVHGAKPSDIFKNIQSGFSQAGMPAFKNILNEQQVKQITAYILSKREGWDNLTYKIYSLGGDKPRTWAQLANHRPVKQGQALKNMPDFSMPESEEFAIEFTGDFYAPREQDTVLYVKAPHVLIDVYIDGQPVKKMGNQWSGSWPLKRGKQQVTFRLTTPPKPFPKYTRTNAPLIVTNKENTIKLFAASKVAEQQLAGTDFPIKADKSIQVQRKVVVDLPPYTVAVGLLEKVNYGFNTRSCAISGVWLGDMLNIGPNIKGRGQDGSVPLGNWLFNSDAQIMPQSNHCEFIKYNRQAETRFDFKLQNVYLSMQGVATDGKTLSLNYQVLSNPTNVSDLQFKLPENKTMSISVTGGQIKNTNKGKTFVVNPAQNKHFSIQINATGTK</sequence>
<dbReference type="InterPro" id="IPR009056">
    <property type="entry name" value="Cyt_c-like_dom"/>
</dbReference>
<keyword evidence="5 6" id="KW-0408">Iron</keyword>
<keyword evidence="9" id="KW-0614">Plasmid</keyword>
<feature type="chain" id="PRO_5045779664" evidence="7">
    <location>
        <begin position="24"/>
        <end position="457"/>
    </location>
</feature>
<evidence type="ECO:0000256" key="3">
    <source>
        <dbReference type="ARBA" id="ARBA00022723"/>
    </source>
</evidence>
<organism evidence="9 10">
    <name type="scientific">Catenovulum adriaticum</name>
    <dbReference type="NCBI Taxonomy" id="2984846"/>
    <lineage>
        <taxon>Bacteria</taxon>
        <taxon>Pseudomonadati</taxon>
        <taxon>Pseudomonadota</taxon>
        <taxon>Gammaproteobacteria</taxon>
        <taxon>Alteromonadales</taxon>
        <taxon>Alteromonadaceae</taxon>
        <taxon>Catenovulum</taxon>
    </lineage>
</organism>
<evidence type="ECO:0000259" key="8">
    <source>
        <dbReference type="PROSITE" id="PS51007"/>
    </source>
</evidence>
<feature type="signal peptide" evidence="7">
    <location>
        <begin position="1"/>
        <end position="23"/>
    </location>
</feature>
<evidence type="ECO:0000256" key="1">
    <source>
        <dbReference type="ARBA" id="ARBA00022448"/>
    </source>
</evidence>